<dbReference type="SUPFAM" id="SSF46894">
    <property type="entry name" value="C-terminal effector domain of the bipartite response regulators"/>
    <property type="match status" value="1"/>
</dbReference>
<gene>
    <name evidence="6" type="ORF">EDB95_4920</name>
</gene>
<dbReference type="Gene3D" id="3.30.450.20">
    <property type="entry name" value="PAS domain"/>
    <property type="match status" value="1"/>
</dbReference>
<dbReference type="GO" id="GO:0006355">
    <property type="term" value="P:regulation of DNA-templated transcription"/>
    <property type="evidence" value="ECO:0007669"/>
    <property type="project" value="InterPro"/>
</dbReference>
<dbReference type="Proteomes" id="UP000294498">
    <property type="component" value="Unassembled WGS sequence"/>
</dbReference>
<organism evidence="6 7">
    <name type="scientific">Dinghuibacter silviterrae</name>
    <dbReference type="NCBI Taxonomy" id="1539049"/>
    <lineage>
        <taxon>Bacteria</taxon>
        <taxon>Pseudomonadati</taxon>
        <taxon>Bacteroidota</taxon>
        <taxon>Chitinophagia</taxon>
        <taxon>Chitinophagales</taxon>
        <taxon>Chitinophagaceae</taxon>
        <taxon>Dinghuibacter</taxon>
    </lineage>
</organism>
<dbReference type="EMBL" id="SODV01000002">
    <property type="protein sequence ID" value="TDW97080.1"/>
    <property type="molecule type" value="Genomic_DNA"/>
</dbReference>
<dbReference type="InterPro" id="IPR000792">
    <property type="entry name" value="Tscrpt_reg_LuxR_C"/>
</dbReference>
<evidence type="ECO:0000259" key="5">
    <source>
        <dbReference type="PROSITE" id="PS50043"/>
    </source>
</evidence>
<dbReference type="SUPFAM" id="SSF55785">
    <property type="entry name" value="PYP-like sensor domain (PAS domain)"/>
    <property type="match status" value="1"/>
</dbReference>
<feature type="domain" description="HTH luxR-type" evidence="5">
    <location>
        <begin position="221"/>
        <end position="287"/>
    </location>
</feature>
<name>A0A4R8DJA0_9BACT</name>
<feature type="region of interest" description="Disordered" evidence="4">
    <location>
        <begin position="184"/>
        <end position="208"/>
    </location>
</feature>
<dbReference type="PANTHER" id="PTHR44688:SF16">
    <property type="entry name" value="DNA-BINDING TRANSCRIPTIONAL ACTIVATOR DEVR_DOSR"/>
    <property type="match status" value="1"/>
</dbReference>
<dbReference type="InterPro" id="IPR035965">
    <property type="entry name" value="PAS-like_dom_sf"/>
</dbReference>
<dbReference type="CDD" id="cd06170">
    <property type="entry name" value="LuxR_C_like"/>
    <property type="match status" value="1"/>
</dbReference>
<evidence type="ECO:0000256" key="2">
    <source>
        <dbReference type="ARBA" id="ARBA00023125"/>
    </source>
</evidence>
<dbReference type="InterPro" id="IPR016032">
    <property type="entry name" value="Sig_transdc_resp-reg_C-effctor"/>
</dbReference>
<keyword evidence="2 6" id="KW-0238">DNA-binding</keyword>
<dbReference type="GO" id="GO:0003677">
    <property type="term" value="F:DNA binding"/>
    <property type="evidence" value="ECO:0007669"/>
    <property type="project" value="UniProtKB-KW"/>
</dbReference>
<dbReference type="PROSITE" id="PS50043">
    <property type="entry name" value="HTH_LUXR_2"/>
    <property type="match status" value="1"/>
</dbReference>
<dbReference type="SMART" id="SM00421">
    <property type="entry name" value="HTH_LUXR"/>
    <property type="match status" value="1"/>
</dbReference>
<accession>A0A4R8DJA0</accession>
<dbReference type="Pfam" id="PF00196">
    <property type="entry name" value="GerE"/>
    <property type="match status" value="1"/>
</dbReference>
<dbReference type="AlphaFoldDB" id="A0A4R8DJA0"/>
<evidence type="ECO:0000256" key="3">
    <source>
        <dbReference type="ARBA" id="ARBA00023163"/>
    </source>
</evidence>
<keyword evidence="3" id="KW-0804">Transcription</keyword>
<evidence type="ECO:0000313" key="6">
    <source>
        <dbReference type="EMBL" id="TDW97080.1"/>
    </source>
</evidence>
<sequence length="293" mass="32637">MPVRNHTYGLHIIGEIGDLLINVARGRYDLIRPPVLSDPKGEPDWAESVQSGLYMMAEELKVRTISRSYFDHLFNSYLDACFILSKEGIIEEANQAAGKLLCCTREQLVKIHFNTLVVEKGLFPAVLCPRKGAQRTELISPVINFVSPHGVVMPRQALLSWMPTGWGDIKECLLIARMLPTQESATDEGKDNKKTRRNVEVGKPGVQGEKPDFFSLGEVPALSGRITLPSRKEREVLELVSQGYTSEEIAGIRKVDLRTIETQRNSLIDKLGARNVAHLVQIANDLGLIGKRV</sequence>
<evidence type="ECO:0000313" key="7">
    <source>
        <dbReference type="Proteomes" id="UP000294498"/>
    </source>
</evidence>
<protein>
    <submittedName>
        <fullName evidence="6">DNA-binding CsgD family transcriptional regulator</fullName>
    </submittedName>
</protein>
<dbReference type="Gene3D" id="1.10.10.10">
    <property type="entry name" value="Winged helix-like DNA-binding domain superfamily/Winged helix DNA-binding domain"/>
    <property type="match status" value="1"/>
</dbReference>
<dbReference type="InterPro" id="IPR036388">
    <property type="entry name" value="WH-like_DNA-bd_sf"/>
</dbReference>
<evidence type="ECO:0000256" key="1">
    <source>
        <dbReference type="ARBA" id="ARBA00023015"/>
    </source>
</evidence>
<dbReference type="OrthoDB" id="965844at2"/>
<keyword evidence="7" id="KW-1185">Reference proteome</keyword>
<dbReference type="PRINTS" id="PR00038">
    <property type="entry name" value="HTHLUXR"/>
</dbReference>
<keyword evidence="1" id="KW-0805">Transcription regulation</keyword>
<evidence type="ECO:0000256" key="4">
    <source>
        <dbReference type="SAM" id="MobiDB-lite"/>
    </source>
</evidence>
<comment type="caution">
    <text evidence="6">The sequence shown here is derived from an EMBL/GenBank/DDBJ whole genome shotgun (WGS) entry which is preliminary data.</text>
</comment>
<dbReference type="RefSeq" id="WP_133998664.1">
    <property type="nucleotide sequence ID" value="NZ_SODV01000002.1"/>
</dbReference>
<feature type="compositionally biased region" description="Basic and acidic residues" evidence="4">
    <location>
        <begin position="187"/>
        <end position="200"/>
    </location>
</feature>
<proteinExistence type="predicted"/>
<dbReference type="PANTHER" id="PTHR44688">
    <property type="entry name" value="DNA-BINDING TRANSCRIPTIONAL ACTIVATOR DEVR_DOSR"/>
    <property type="match status" value="1"/>
</dbReference>
<reference evidence="6 7" key="1">
    <citation type="submission" date="2019-03" db="EMBL/GenBank/DDBJ databases">
        <title>Genomic Encyclopedia of Type Strains, Phase IV (KMG-IV): sequencing the most valuable type-strain genomes for metagenomic binning, comparative biology and taxonomic classification.</title>
        <authorList>
            <person name="Goeker M."/>
        </authorList>
    </citation>
    <scope>NUCLEOTIDE SEQUENCE [LARGE SCALE GENOMIC DNA]</scope>
    <source>
        <strain evidence="6 7">DSM 100059</strain>
    </source>
</reference>